<dbReference type="SUPFAM" id="SSF118116">
    <property type="entry name" value="DNA mismatch repair protein MutL"/>
    <property type="match status" value="1"/>
</dbReference>
<dbReference type="InterPro" id="IPR042120">
    <property type="entry name" value="MutL_C_dimsub"/>
</dbReference>
<dbReference type="PROSITE" id="PS00058">
    <property type="entry name" value="DNA_MISMATCH_REPAIR_1"/>
    <property type="match status" value="1"/>
</dbReference>
<keyword evidence="10" id="KW-1185">Reference proteome</keyword>
<evidence type="ECO:0000256" key="6">
    <source>
        <dbReference type="SAM" id="MobiDB-lite"/>
    </source>
</evidence>
<dbReference type="GO" id="GO:0032300">
    <property type="term" value="C:mismatch repair complex"/>
    <property type="evidence" value="ECO:0007669"/>
    <property type="project" value="InterPro"/>
</dbReference>
<evidence type="ECO:0000256" key="3">
    <source>
        <dbReference type="ARBA" id="ARBA00022763"/>
    </source>
</evidence>
<comment type="similarity">
    <text evidence="1 5">Belongs to the DNA mismatch repair MutL/HexB family.</text>
</comment>
<reference evidence="10" key="2">
    <citation type="submission" date="2019-01" db="EMBL/GenBank/DDBJ databases">
        <title>Genome sequence of Desulfonema ishimotonii strain Tokyo 01.</title>
        <authorList>
            <person name="Fukui M."/>
        </authorList>
    </citation>
    <scope>NUCLEOTIDE SEQUENCE [LARGE SCALE GENOMIC DNA]</scope>
    <source>
        <strain evidence="10">Tokyo 01</strain>
    </source>
</reference>
<dbReference type="Pfam" id="PF01119">
    <property type="entry name" value="DNA_mis_repair"/>
    <property type="match status" value="1"/>
</dbReference>
<keyword evidence="3 5" id="KW-0227">DNA damage</keyword>
<proteinExistence type="inferred from homology"/>
<dbReference type="InterPro" id="IPR002099">
    <property type="entry name" value="MutL/Mlh/PMS"/>
</dbReference>
<dbReference type="GO" id="GO:0030983">
    <property type="term" value="F:mismatched DNA binding"/>
    <property type="evidence" value="ECO:0007669"/>
    <property type="project" value="InterPro"/>
</dbReference>
<dbReference type="SUPFAM" id="SSF55874">
    <property type="entry name" value="ATPase domain of HSP90 chaperone/DNA topoisomerase II/histidine kinase"/>
    <property type="match status" value="1"/>
</dbReference>
<feature type="region of interest" description="Disordered" evidence="6">
    <location>
        <begin position="329"/>
        <end position="349"/>
    </location>
</feature>
<dbReference type="CDD" id="cd16926">
    <property type="entry name" value="HATPase_MutL-MLH-PMS-like"/>
    <property type="match status" value="1"/>
</dbReference>
<evidence type="ECO:0000313" key="9">
    <source>
        <dbReference type="EMBL" id="GBC62873.1"/>
    </source>
</evidence>
<dbReference type="Proteomes" id="UP000288096">
    <property type="component" value="Unassembled WGS sequence"/>
</dbReference>
<keyword evidence="4 5" id="KW-0234">DNA repair</keyword>
<organism evidence="9 10">
    <name type="scientific">Desulfonema ishimotonii</name>
    <dbReference type="NCBI Taxonomy" id="45657"/>
    <lineage>
        <taxon>Bacteria</taxon>
        <taxon>Pseudomonadati</taxon>
        <taxon>Thermodesulfobacteriota</taxon>
        <taxon>Desulfobacteria</taxon>
        <taxon>Desulfobacterales</taxon>
        <taxon>Desulfococcaceae</taxon>
        <taxon>Desulfonema</taxon>
    </lineage>
</organism>
<reference evidence="10" key="1">
    <citation type="submission" date="2017-11" db="EMBL/GenBank/DDBJ databases">
        <authorList>
            <person name="Watanabe M."/>
            <person name="Kojima H."/>
        </authorList>
    </citation>
    <scope>NUCLEOTIDE SEQUENCE [LARGE SCALE GENOMIC DNA]</scope>
    <source>
        <strain evidence="10">Tokyo 01</strain>
    </source>
</reference>
<dbReference type="FunFam" id="3.30.565.10:FF:000003">
    <property type="entry name" value="DNA mismatch repair endonuclease MutL"/>
    <property type="match status" value="1"/>
</dbReference>
<dbReference type="Pfam" id="PF08676">
    <property type="entry name" value="MutL_C"/>
    <property type="match status" value="1"/>
</dbReference>
<dbReference type="PANTHER" id="PTHR10073">
    <property type="entry name" value="DNA MISMATCH REPAIR PROTEIN MLH, PMS, MUTL"/>
    <property type="match status" value="1"/>
</dbReference>
<dbReference type="AlphaFoldDB" id="A0A401G108"/>
<dbReference type="InterPro" id="IPR037198">
    <property type="entry name" value="MutL_C_sf"/>
</dbReference>
<dbReference type="Gene3D" id="3.30.565.10">
    <property type="entry name" value="Histidine kinase-like ATPase, C-terminal domain"/>
    <property type="match status" value="1"/>
</dbReference>
<evidence type="ECO:0000259" key="7">
    <source>
        <dbReference type="SMART" id="SM00853"/>
    </source>
</evidence>
<dbReference type="InterPro" id="IPR013507">
    <property type="entry name" value="DNA_mismatch_S5_2-like"/>
</dbReference>
<feature type="domain" description="DNA mismatch repair protein S5" evidence="8">
    <location>
        <begin position="209"/>
        <end position="327"/>
    </location>
</feature>
<protein>
    <recommendedName>
        <fullName evidence="2 5">DNA mismatch repair protein MutL</fullName>
    </recommendedName>
</protein>
<dbReference type="RefSeq" id="WP_124330011.1">
    <property type="nucleotide sequence ID" value="NZ_BEXT01000001.1"/>
</dbReference>
<dbReference type="GO" id="GO:0005524">
    <property type="term" value="F:ATP binding"/>
    <property type="evidence" value="ECO:0007669"/>
    <property type="project" value="InterPro"/>
</dbReference>
<dbReference type="InterPro" id="IPR036890">
    <property type="entry name" value="HATPase_C_sf"/>
</dbReference>
<evidence type="ECO:0000256" key="5">
    <source>
        <dbReference type="HAMAP-Rule" id="MF_00149"/>
    </source>
</evidence>
<evidence type="ECO:0000256" key="4">
    <source>
        <dbReference type="ARBA" id="ARBA00023204"/>
    </source>
</evidence>
<name>A0A401G108_9BACT</name>
<dbReference type="GO" id="GO:0016887">
    <property type="term" value="F:ATP hydrolysis activity"/>
    <property type="evidence" value="ECO:0007669"/>
    <property type="project" value="InterPro"/>
</dbReference>
<dbReference type="InterPro" id="IPR014721">
    <property type="entry name" value="Ribsml_uS5_D2-typ_fold_subgr"/>
</dbReference>
<dbReference type="GO" id="GO:0006298">
    <property type="term" value="P:mismatch repair"/>
    <property type="evidence" value="ECO:0007669"/>
    <property type="project" value="UniProtKB-UniRule"/>
</dbReference>
<dbReference type="InterPro" id="IPR014790">
    <property type="entry name" value="MutL_C"/>
</dbReference>
<dbReference type="Pfam" id="PF13589">
    <property type="entry name" value="HATPase_c_3"/>
    <property type="match status" value="1"/>
</dbReference>
<dbReference type="InterPro" id="IPR020667">
    <property type="entry name" value="DNA_mismatch_repair_MutL"/>
</dbReference>
<dbReference type="InterPro" id="IPR020568">
    <property type="entry name" value="Ribosomal_Su5_D2-typ_SF"/>
</dbReference>
<dbReference type="HAMAP" id="MF_00149">
    <property type="entry name" value="DNA_mis_repair"/>
    <property type="match status" value="1"/>
</dbReference>
<dbReference type="Gene3D" id="3.30.1370.100">
    <property type="entry name" value="MutL, C-terminal domain, regulatory subdomain"/>
    <property type="match status" value="1"/>
</dbReference>
<dbReference type="GO" id="GO:0140664">
    <property type="term" value="F:ATP-dependent DNA damage sensor activity"/>
    <property type="evidence" value="ECO:0007669"/>
    <property type="project" value="InterPro"/>
</dbReference>
<dbReference type="SMART" id="SM01340">
    <property type="entry name" value="DNA_mis_repair"/>
    <property type="match status" value="1"/>
</dbReference>
<sequence>MSEIRILPEILSNKIAAGEVVERPASVVKELVENALDAGSTRIIIEVEQGGRSLVRVSDNGVGMGHDDALLAIERYATSKIRKDEDLFAITTLGFRGEALPSIAAVSRLTLETREADADAGTRIELAGGKISRVSEVGAPPGTLISVRQLFFNTPARRKFMKTAGTEMGHIGDIVANIALGWPQVQFRLIHNGRPVRSWQAVTDPADRVADVLGQNLRNDLHPLESGTEAISMTGWIGAPHTARRTSRGIYIYVNGRFVRDRMVQHALSDGCSGRLMKGQFPLAVLFITVPPDQVDVNVHPAKNEVRFSQQKAVHRAVAEAVARTLQEADRPTAWPGARQPGETDPERPVIQDTKAAPEMSVEMPEIFRPGSSRISEPLPDYAPAEAVPDRTAFHETPSGHMPVSPKPGQTEIWQKGRFGDLRVIGQFRGTYILCESENGLILIDQHAAHERVVFEQLKQRAAGSQAAAQTLLIPETVDLSWQEAASLEKLIPEFRAFGFDIEPFGGNTFVVKAVPALLSGRPVCPLIAQIAEKAAELGQGSGPEKALEDCLILMACHGAIRANQLLSEQQMQGLLKQMDRCENPSHCPHGRPTWIRWTTGFLEKSFRRVV</sequence>
<dbReference type="Gene3D" id="3.30.230.10">
    <property type="match status" value="1"/>
</dbReference>
<dbReference type="InterPro" id="IPR014762">
    <property type="entry name" value="DNA_mismatch_repair_CS"/>
</dbReference>
<dbReference type="CDD" id="cd00782">
    <property type="entry name" value="MutL_Trans"/>
    <property type="match status" value="1"/>
</dbReference>
<dbReference type="SMART" id="SM00853">
    <property type="entry name" value="MutL_C"/>
    <property type="match status" value="1"/>
</dbReference>
<dbReference type="InterPro" id="IPR038973">
    <property type="entry name" value="MutL/Mlh/Pms-like"/>
</dbReference>
<evidence type="ECO:0000313" key="10">
    <source>
        <dbReference type="Proteomes" id="UP000288096"/>
    </source>
</evidence>
<dbReference type="SUPFAM" id="SSF54211">
    <property type="entry name" value="Ribosomal protein S5 domain 2-like"/>
    <property type="match status" value="1"/>
</dbReference>
<feature type="domain" description="MutL C-terminal dimerisation" evidence="7">
    <location>
        <begin position="424"/>
        <end position="567"/>
    </location>
</feature>
<evidence type="ECO:0000256" key="2">
    <source>
        <dbReference type="ARBA" id="ARBA00021975"/>
    </source>
</evidence>
<dbReference type="OrthoDB" id="9763467at2"/>
<dbReference type="Gene3D" id="3.30.1540.20">
    <property type="entry name" value="MutL, C-terminal domain, dimerisation subdomain"/>
    <property type="match status" value="1"/>
</dbReference>
<comment type="caution">
    <text evidence="9">The sequence shown here is derived from an EMBL/GenBank/DDBJ whole genome shotgun (WGS) entry which is preliminary data.</text>
</comment>
<evidence type="ECO:0000259" key="8">
    <source>
        <dbReference type="SMART" id="SM01340"/>
    </source>
</evidence>
<dbReference type="PANTHER" id="PTHR10073:SF12">
    <property type="entry name" value="DNA MISMATCH REPAIR PROTEIN MLH1"/>
    <property type="match status" value="1"/>
</dbReference>
<accession>A0A401G108</accession>
<dbReference type="NCBIfam" id="TIGR00585">
    <property type="entry name" value="mutl"/>
    <property type="match status" value="1"/>
</dbReference>
<evidence type="ECO:0000256" key="1">
    <source>
        <dbReference type="ARBA" id="ARBA00006082"/>
    </source>
</evidence>
<comment type="function">
    <text evidence="5">This protein is involved in the repair of mismatches in DNA. It is required for dam-dependent methyl-directed DNA mismatch repair. May act as a 'molecular matchmaker', a protein that promotes the formation of a stable complex between two or more DNA-binding proteins in an ATP-dependent manner without itself being part of a final effector complex.</text>
</comment>
<dbReference type="EMBL" id="BEXT01000001">
    <property type="protein sequence ID" value="GBC62873.1"/>
    <property type="molecule type" value="Genomic_DNA"/>
</dbReference>
<dbReference type="InterPro" id="IPR042121">
    <property type="entry name" value="MutL_C_regsub"/>
</dbReference>
<gene>
    <name evidence="5" type="primary">mutL</name>
    <name evidence="9" type="ORF">DENIS_3857</name>
</gene>